<dbReference type="InterPro" id="IPR024735">
    <property type="entry name" value="TcpC"/>
</dbReference>
<keyword evidence="3" id="KW-1185">Reference proteome</keyword>
<dbReference type="AlphaFoldDB" id="A0A846YS88"/>
<proteinExistence type="predicted"/>
<evidence type="ECO:0000313" key="3">
    <source>
        <dbReference type="Proteomes" id="UP000570678"/>
    </source>
</evidence>
<comment type="caution">
    <text evidence="2">The sequence shown here is derived from an EMBL/GenBank/DDBJ whole genome shotgun (WGS) entry which is preliminary data.</text>
</comment>
<sequence>MAARRRRDNMVVVVLAVLAVLGGGHAVFDFFAPDPKPPGDEAMIAVAGHARLAGAFAEDFVHTYLGASSGDQDALARFVDDTRQISLPKTGQQVGEPLVVYQSRTFVSGTVEVWSVTVSVRVGREGSRQYYRVPVSVSEGSLRALTLPAAVAPPAVGADLAQAYSAPCGEETALTQVASGFLNAYLTGQGDVARYVAVNSGITALRPALFSEVTVSVTAEDNHCGTEGASARVLATVTPKATTGNAPTLSYPLTMVRGEGQWQVQAIDALPALREPLTVVVRQGEDPGAADGAAGTTPTPTTAAQIPPATQN</sequence>
<feature type="region of interest" description="Disordered" evidence="1">
    <location>
        <begin position="285"/>
        <end position="312"/>
    </location>
</feature>
<name>A0A846YS88_9NOCA</name>
<protein>
    <submittedName>
        <fullName evidence="2">Conjugal transfer protein</fullName>
    </submittedName>
</protein>
<accession>A0A846YS88</accession>
<reference evidence="2 3" key="1">
    <citation type="submission" date="2020-04" db="EMBL/GenBank/DDBJ databases">
        <title>MicrobeNet Type strains.</title>
        <authorList>
            <person name="Nicholson A.C."/>
        </authorList>
    </citation>
    <scope>NUCLEOTIDE SEQUENCE [LARGE SCALE GENOMIC DNA]</scope>
    <source>
        <strain evidence="2 3">JCM 3332</strain>
    </source>
</reference>
<evidence type="ECO:0000256" key="1">
    <source>
        <dbReference type="SAM" id="MobiDB-lite"/>
    </source>
</evidence>
<evidence type="ECO:0000313" key="2">
    <source>
        <dbReference type="EMBL" id="NKY60298.1"/>
    </source>
</evidence>
<dbReference type="EMBL" id="JAAXOT010000022">
    <property type="protein sequence ID" value="NKY60298.1"/>
    <property type="molecule type" value="Genomic_DNA"/>
</dbReference>
<organism evidence="2 3">
    <name type="scientific">Nocardia flavorosea</name>
    <dbReference type="NCBI Taxonomy" id="53429"/>
    <lineage>
        <taxon>Bacteria</taxon>
        <taxon>Bacillati</taxon>
        <taxon>Actinomycetota</taxon>
        <taxon>Actinomycetes</taxon>
        <taxon>Mycobacteriales</taxon>
        <taxon>Nocardiaceae</taxon>
        <taxon>Nocardia</taxon>
    </lineage>
</organism>
<gene>
    <name evidence="2" type="ORF">HGA15_30005</name>
</gene>
<dbReference type="Pfam" id="PF12642">
    <property type="entry name" value="TpcC"/>
    <property type="match status" value="1"/>
</dbReference>
<dbReference type="Proteomes" id="UP000570678">
    <property type="component" value="Unassembled WGS sequence"/>
</dbReference>
<feature type="compositionally biased region" description="Low complexity" evidence="1">
    <location>
        <begin position="287"/>
        <end position="312"/>
    </location>
</feature>